<evidence type="ECO:0000313" key="5">
    <source>
        <dbReference type="Proteomes" id="UP000236161"/>
    </source>
</evidence>
<dbReference type="EMBL" id="KZ451988">
    <property type="protein sequence ID" value="PKA53951.1"/>
    <property type="molecule type" value="Genomic_DNA"/>
</dbReference>
<keyword evidence="1" id="KW-0072">Autophagy</keyword>
<evidence type="ECO:0000256" key="2">
    <source>
        <dbReference type="SAM" id="MobiDB-lite"/>
    </source>
</evidence>
<dbReference type="GO" id="GO:1990316">
    <property type="term" value="C:Atg1/ULK1 kinase complex"/>
    <property type="evidence" value="ECO:0007669"/>
    <property type="project" value="InterPro"/>
</dbReference>
<feature type="region of interest" description="Disordered" evidence="2">
    <location>
        <begin position="150"/>
        <end position="169"/>
    </location>
</feature>
<dbReference type="GO" id="GO:0000423">
    <property type="term" value="P:mitophagy"/>
    <property type="evidence" value="ECO:0007669"/>
    <property type="project" value="TreeGrafter"/>
</dbReference>
<evidence type="ECO:0000313" key="4">
    <source>
        <dbReference type="EMBL" id="PKA53951.1"/>
    </source>
</evidence>
<feature type="compositionally biased region" description="Polar residues" evidence="2">
    <location>
        <begin position="498"/>
        <end position="511"/>
    </location>
</feature>
<dbReference type="InterPro" id="IPR018731">
    <property type="entry name" value="Atg13_N"/>
</dbReference>
<feature type="region of interest" description="Disordered" evidence="2">
    <location>
        <begin position="478"/>
        <end position="511"/>
    </location>
</feature>
<dbReference type="STRING" id="1088818.A0A2I0AEG8"/>
<feature type="compositionally biased region" description="Polar residues" evidence="2">
    <location>
        <begin position="323"/>
        <end position="335"/>
    </location>
</feature>
<dbReference type="GO" id="GO:0005829">
    <property type="term" value="C:cytosol"/>
    <property type="evidence" value="ECO:0007669"/>
    <property type="project" value="TreeGrafter"/>
</dbReference>
<dbReference type="OrthoDB" id="70161at2759"/>
<organism evidence="4 5">
    <name type="scientific">Apostasia shenzhenica</name>
    <dbReference type="NCBI Taxonomy" id="1088818"/>
    <lineage>
        <taxon>Eukaryota</taxon>
        <taxon>Viridiplantae</taxon>
        <taxon>Streptophyta</taxon>
        <taxon>Embryophyta</taxon>
        <taxon>Tracheophyta</taxon>
        <taxon>Spermatophyta</taxon>
        <taxon>Magnoliopsida</taxon>
        <taxon>Liliopsida</taxon>
        <taxon>Asparagales</taxon>
        <taxon>Orchidaceae</taxon>
        <taxon>Apostasioideae</taxon>
        <taxon>Apostasia</taxon>
    </lineage>
</organism>
<dbReference type="PANTHER" id="PTHR13430">
    <property type="match status" value="1"/>
</dbReference>
<sequence length="683" mass="76240">MASSPSSSTWEPAIVEQVITEFFAKSVHIILESRSPYVSSRNYSADPFISSLSSSSSSLSFRPRDKWFNLALRDCPAALENFDLWRQSNLEPVVVDVILIHRKSVPETGCPSPCGFLLRNLSSGCDEFGRGNRCDKIVERWIVQYESRSSSCSGKEPSHRARKGNRGSSHSSEFQVMYKKVYRRIIVMLRSLYAAVRLLPAYKLFRDLNASGQIHPLSLSHRISSFAEPFGREEDTEMSQLGFGPLDTFFGRLSLSVSYLKTIEDLSSEPSTPLSTQFIMDYVGSPLASPLKRFQSLPFAGSTPSYGSFTRHHSWSTDHGETASFTPTPSSTYSDPRSVDRNLNPPLPPRSHLPENYTSTCTIQQDSPASYARHFDEFRASPPFSPLSSPSTPSHLYPALLCSESAPVSIPIHKQRENSGGENQQSPSPHSKIRRHGCPSQSDSLRTQPNTPSTYSENKLHLKKELLRFMEHQTCLPLPKTFSSGKDDTGSVMCSKGPSYTSSQIPSRSSSKLSFRDEFDYSDFSCPFAEDDHDVADPCRDESSYDKDYGLNQGTGELITVRRSPDAAVGALVRMLRTAPPLRLDNSDMLRCMHILKDEIPSHDVLMDKMENNNENDVRIVDSSSDLDITASDFLKSRTAAHALAELRNYKEMRECILKQGGSQMEEVVEHASKLDPEDSTEG</sequence>
<evidence type="ECO:0000259" key="3">
    <source>
        <dbReference type="Pfam" id="PF10033"/>
    </source>
</evidence>
<dbReference type="GO" id="GO:0034727">
    <property type="term" value="P:piecemeal microautophagy of the nucleus"/>
    <property type="evidence" value="ECO:0007669"/>
    <property type="project" value="TreeGrafter"/>
</dbReference>
<dbReference type="Proteomes" id="UP000236161">
    <property type="component" value="Unassembled WGS sequence"/>
</dbReference>
<dbReference type="GO" id="GO:0000407">
    <property type="term" value="C:phagophore assembly site"/>
    <property type="evidence" value="ECO:0007669"/>
    <property type="project" value="TreeGrafter"/>
</dbReference>
<feature type="region of interest" description="Disordered" evidence="2">
    <location>
        <begin position="414"/>
        <end position="457"/>
    </location>
</feature>
<dbReference type="InterPro" id="IPR036570">
    <property type="entry name" value="HORMA_dom_sf"/>
</dbReference>
<name>A0A2I0AEG8_9ASPA</name>
<feature type="domain" description="Autophagy-related protein 13 N-terminal" evidence="3">
    <location>
        <begin position="19"/>
        <end position="262"/>
    </location>
</feature>
<gene>
    <name evidence="4" type="ORF">AXF42_Ash011431</name>
</gene>
<feature type="compositionally biased region" description="Polar residues" evidence="2">
    <location>
        <begin position="420"/>
        <end position="429"/>
    </location>
</feature>
<dbReference type="GO" id="GO:0034497">
    <property type="term" value="P:protein localization to phagophore assembly site"/>
    <property type="evidence" value="ECO:0007669"/>
    <property type="project" value="TreeGrafter"/>
</dbReference>
<dbReference type="PANTHER" id="PTHR13430:SF15">
    <property type="entry name" value="AUTOPHAGY-RELATED PROTEIN 13B"/>
    <property type="match status" value="1"/>
</dbReference>
<dbReference type="Gene3D" id="3.30.900.10">
    <property type="entry name" value="HORMA domain"/>
    <property type="match status" value="1"/>
</dbReference>
<dbReference type="InterPro" id="IPR040182">
    <property type="entry name" value="ATG13"/>
</dbReference>
<accession>A0A2I0AEG8</accession>
<reference evidence="4 5" key="1">
    <citation type="journal article" date="2017" name="Nature">
        <title>The Apostasia genome and the evolution of orchids.</title>
        <authorList>
            <person name="Zhang G.Q."/>
            <person name="Liu K.W."/>
            <person name="Li Z."/>
            <person name="Lohaus R."/>
            <person name="Hsiao Y.Y."/>
            <person name="Niu S.C."/>
            <person name="Wang J.Y."/>
            <person name="Lin Y.C."/>
            <person name="Xu Q."/>
            <person name="Chen L.J."/>
            <person name="Yoshida K."/>
            <person name="Fujiwara S."/>
            <person name="Wang Z.W."/>
            <person name="Zhang Y.Q."/>
            <person name="Mitsuda N."/>
            <person name="Wang M."/>
            <person name="Liu G.H."/>
            <person name="Pecoraro L."/>
            <person name="Huang H.X."/>
            <person name="Xiao X.J."/>
            <person name="Lin M."/>
            <person name="Wu X.Y."/>
            <person name="Wu W.L."/>
            <person name="Chen Y.Y."/>
            <person name="Chang S.B."/>
            <person name="Sakamoto S."/>
            <person name="Ohme-Takagi M."/>
            <person name="Yagi M."/>
            <person name="Zeng S.J."/>
            <person name="Shen C.Y."/>
            <person name="Yeh C.M."/>
            <person name="Luo Y.B."/>
            <person name="Tsai W.C."/>
            <person name="Van de Peer Y."/>
            <person name="Liu Z.J."/>
        </authorList>
    </citation>
    <scope>NUCLEOTIDE SEQUENCE [LARGE SCALE GENOMIC DNA]</scope>
    <source>
        <strain evidence="5">cv. Shenzhen</strain>
        <tissue evidence="4">Stem</tissue>
    </source>
</reference>
<dbReference type="AlphaFoldDB" id="A0A2I0AEG8"/>
<keyword evidence="5" id="KW-1185">Reference proteome</keyword>
<feature type="region of interest" description="Disordered" evidence="2">
    <location>
        <begin position="310"/>
        <end position="357"/>
    </location>
</feature>
<evidence type="ECO:0000256" key="1">
    <source>
        <dbReference type="ARBA" id="ARBA00023006"/>
    </source>
</evidence>
<protein>
    <recommendedName>
        <fullName evidence="3">Autophagy-related protein 13 N-terminal domain-containing protein</fullName>
    </recommendedName>
</protein>
<proteinExistence type="predicted"/>
<feature type="compositionally biased region" description="Polar residues" evidence="2">
    <location>
        <begin position="439"/>
        <end position="457"/>
    </location>
</feature>
<dbReference type="Pfam" id="PF10033">
    <property type="entry name" value="ATG13"/>
    <property type="match status" value="1"/>
</dbReference>